<gene>
    <name evidence="8" type="ORF">SAMN04488136_10820</name>
</gene>
<dbReference type="OrthoDB" id="4167046at2"/>
<feature type="transmembrane region" description="Helical" evidence="6">
    <location>
        <begin position="284"/>
        <end position="299"/>
    </location>
</feature>
<reference evidence="8 9" key="1">
    <citation type="submission" date="2016-10" db="EMBL/GenBank/DDBJ databases">
        <authorList>
            <person name="de Groot N.N."/>
        </authorList>
    </citation>
    <scope>NUCLEOTIDE SEQUENCE [LARGE SCALE GENOMIC DNA]</scope>
    <source>
        <strain evidence="8 9">CGMCC 1.10228</strain>
    </source>
</reference>
<evidence type="ECO:0000256" key="4">
    <source>
        <dbReference type="ARBA" id="ARBA00022989"/>
    </source>
</evidence>
<dbReference type="InterPro" id="IPR037185">
    <property type="entry name" value="EmrE-like"/>
</dbReference>
<evidence type="ECO:0000259" key="7">
    <source>
        <dbReference type="Pfam" id="PF00892"/>
    </source>
</evidence>
<dbReference type="AlphaFoldDB" id="A0A1G7ZKH5"/>
<feature type="domain" description="EamA" evidence="7">
    <location>
        <begin position="16"/>
        <end position="150"/>
    </location>
</feature>
<keyword evidence="5 6" id="KW-0472">Membrane</keyword>
<organism evidence="8 9">
    <name type="scientific">Vibrio xiamenensis</name>
    <dbReference type="NCBI Taxonomy" id="861298"/>
    <lineage>
        <taxon>Bacteria</taxon>
        <taxon>Pseudomonadati</taxon>
        <taxon>Pseudomonadota</taxon>
        <taxon>Gammaproteobacteria</taxon>
        <taxon>Vibrionales</taxon>
        <taxon>Vibrionaceae</taxon>
        <taxon>Vibrio</taxon>
    </lineage>
</organism>
<comment type="similarity">
    <text evidence="2">Belongs to the EamA transporter family.</text>
</comment>
<name>A0A1G7ZKH5_9VIBR</name>
<protein>
    <submittedName>
        <fullName evidence="8">Threonine/homoserine efflux transporter RhtA</fullName>
    </submittedName>
</protein>
<evidence type="ECO:0000256" key="1">
    <source>
        <dbReference type="ARBA" id="ARBA00004141"/>
    </source>
</evidence>
<dbReference type="SUPFAM" id="SSF103481">
    <property type="entry name" value="Multidrug resistance efflux transporter EmrE"/>
    <property type="match status" value="2"/>
</dbReference>
<feature type="transmembrane region" description="Helical" evidence="6">
    <location>
        <begin position="135"/>
        <end position="153"/>
    </location>
</feature>
<evidence type="ECO:0000256" key="3">
    <source>
        <dbReference type="ARBA" id="ARBA00022692"/>
    </source>
</evidence>
<comment type="subcellular location">
    <subcellularLocation>
        <location evidence="1">Membrane</location>
        <topology evidence="1">Multi-pass membrane protein</topology>
    </subcellularLocation>
</comment>
<keyword evidence="3 6" id="KW-0812">Transmembrane</keyword>
<keyword evidence="4 6" id="KW-1133">Transmembrane helix</keyword>
<keyword evidence="9" id="KW-1185">Reference proteome</keyword>
<dbReference type="PANTHER" id="PTHR32322:SF2">
    <property type="entry name" value="EAMA DOMAIN-CONTAINING PROTEIN"/>
    <property type="match status" value="1"/>
</dbReference>
<accession>A0A1G7ZKH5</accession>
<dbReference type="Pfam" id="PF00892">
    <property type="entry name" value="EamA"/>
    <property type="match status" value="2"/>
</dbReference>
<dbReference type="PANTHER" id="PTHR32322">
    <property type="entry name" value="INNER MEMBRANE TRANSPORTER"/>
    <property type="match status" value="1"/>
</dbReference>
<feature type="transmembrane region" description="Helical" evidence="6">
    <location>
        <begin position="196"/>
        <end position="214"/>
    </location>
</feature>
<feature type="transmembrane region" description="Helical" evidence="6">
    <location>
        <begin position="226"/>
        <end position="247"/>
    </location>
</feature>
<dbReference type="InterPro" id="IPR050638">
    <property type="entry name" value="AA-Vitamin_Transporters"/>
</dbReference>
<evidence type="ECO:0000256" key="6">
    <source>
        <dbReference type="SAM" id="Phobius"/>
    </source>
</evidence>
<feature type="transmembrane region" description="Helical" evidence="6">
    <location>
        <begin position="15"/>
        <end position="37"/>
    </location>
</feature>
<dbReference type="STRING" id="861298.SAMN04488136_10820"/>
<evidence type="ECO:0000313" key="9">
    <source>
        <dbReference type="Proteomes" id="UP000198854"/>
    </source>
</evidence>
<feature type="domain" description="EamA" evidence="7">
    <location>
        <begin position="166"/>
        <end position="299"/>
    </location>
</feature>
<evidence type="ECO:0000256" key="5">
    <source>
        <dbReference type="ARBA" id="ARBA00023136"/>
    </source>
</evidence>
<sequence length="300" mass="33438">MQASSQVEQSQPNKLWLIFLFLLPPLFWAGNFIVGRAVRAEIPPITLSFDRWVLASLILLPFSYRALRADWRLYLRDWKLVLLTSLTGFAAFNSLIYWGLQSTPATNGTILNAFIPLLISLFGALFFGLAVTVRLVTGILLSLCGVITIVTAGDWRNLLELNINHGDFIIFIAMICWAIYTIALKRIPANLNRLGLMSLQMLLAIVCLLPFYLWEVHSGPAPIWNWHSGLSLMYIGIVPSIGAFLLYMQCVAALGPAKASLSVHFIPVFGALLSALFLGEFVQLYHLWGILLIFLGLTLS</sequence>
<dbReference type="Proteomes" id="UP000198854">
    <property type="component" value="Unassembled WGS sequence"/>
</dbReference>
<dbReference type="RefSeq" id="WP_093272136.1">
    <property type="nucleotide sequence ID" value="NZ_FNDD01000008.1"/>
</dbReference>
<dbReference type="EMBL" id="FNDD01000008">
    <property type="protein sequence ID" value="SDH09213.1"/>
    <property type="molecule type" value="Genomic_DNA"/>
</dbReference>
<evidence type="ECO:0000256" key="2">
    <source>
        <dbReference type="ARBA" id="ARBA00007362"/>
    </source>
</evidence>
<feature type="transmembrane region" description="Helical" evidence="6">
    <location>
        <begin position="165"/>
        <end position="184"/>
    </location>
</feature>
<feature type="transmembrane region" description="Helical" evidence="6">
    <location>
        <begin position="259"/>
        <end position="278"/>
    </location>
</feature>
<proteinExistence type="inferred from homology"/>
<feature type="transmembrane region" description="Helical" evidence="6">
    <location>
        <begin position="110"/>
        <end position="128"/>
    </location>
</feature>
<dbReference type="GO" id="GO:0016020">
    <property type="term" value="C:membrane"/>
    <property type="evidence" value="ECO:0007669"/>
    <property type="project" value="UniProtKB-SubCell"/>
</dbReference>
<feature type="transmembrane region" description="Helical" evidence="6">
    <location>
        <begin position="79"/>
        <end position="98"/>
    </location>
</feature>
<evidence type="ECO:0000313" key="8">
    <source>
        <dbReference type="EMBL" id="SDH09213.1"/>
    </source>
</evidence>
<dbReference type="InterPro" id="IPR000620">
    <property type="entry name" value="EamA_dom"/>
</dbReference>